<dbReference type="Pfam" id="PF01978">
    <property type="entry name" value="TrmB"/>
    <property type="match status" value="1"/>
</dbReference>
<accession>A0A923HVX5</accession>
<evidence type="ECO:0000259" key="1">
    <source>
        <dbReference type="Pfam" id="PF01978"/>
    </source>
</evidence>
<dbReference type="InterPro" id="IPR021586">
    <property type="entry name" value="Tscrpt_reg_TrmB_C"/>
</dbReference>
<dbReference type="AlphaFoldDB" id="A0A923HVX5"/>
<dbReference type="InterPro" id="IPR051797">
    <property type="entry name" value="TrmB-like"/>
</dbReference>
<dbReference type="PANTHER" id="PTHR34293:SF1">
    <property type="entry name" value="HTH-TYPE TRANSCRIPTIONAL REGULATOR TRMBL2"/>
    <property type="match status" value="1"/>
</dbReference>
<protein>
    <submittedName>
        <fullName evidence="3">TrmB family transcriptional regulator</fullName>
    </submittedName>
</protein>
<dbReference type="Pfam" id="PF11495">
    <property type="entry name" value="Regulator_TrmB"/>
    <property type="match status" value="1"/>
</dbReference>
<reference evidence="3" key="1">
    <citation type="submission" date="2019-10" db="EMBL/GenBank/DDBJ databases">
        <authorList>
            <person name="Ross D.E."/>
            <person name="Gulliver D."/>
        </authorList>
    </citation>
    <scope>NUCLEOTIDE SEQUENCE</scope>
    <source>
        <strain evidence="3">DER-2019</strain>
    </source>
</reference>
<evidence type="ECO:0000313" key="3">
    <source>
        <dbReference type="EMBL" id="MBC3887574.1"/>
    </source>
</evidence>
<sequence>MQMIDKLTLFGLTRQEATIYISLFQNGASNGYEVAKATGISRSNVYNALAGLVEKGAAYLKEEASSKYIAVPIEEFYNNKLRAMTEAKEFLLKNLIPAKDATAGYITIDGCVHIKDKMFNMLDQAEKRIYISLPFQYLEEIRNKLENLIDNRIKVVVITNEDFKMPGAEVYLADKKDKQIRFIIDSTYVLTGEFSESDYDTCLYSGQKNFVNVFKEALRNEIKLIELGRNSDEK</sequence>
<reference evidence="3" key="2">
    <citation type="submission" date="2020-10" db="EMBL/GenBank/DDBJ databases">
        <title>Comparative genomics of the Acetobacterium genus.</title>
        <authorList>
            <person name="Marshall C."/>
            <person name="May H."/>
            <person name="Norman S."/>
        </authorList>
    </citation>
    <scope>NUCLEOTIDE SEQUENCE</scope>
    <source>
        <strain evidence="3">DER-2019</strain>
    </source>
</reference>
<dbReference type="SUPFAM" id="SSF56024">
    <property type="entry name" value="Phospholipase D/nuclease"/>
    <property type="match status" value="1"/>
</dbReference>
<dbReference type="InterPro" id="IPR036388">
    <property type="entry name" value="WH-like_DNA-bd_sf"/>
</dbReference>
<feature type="domain" description="Transcription regulator TrmB C-terminal" evidence="2">
    <location>
        <begin position="107"/>
        <end position="187"/>
    </location>
</feature>
<dbReference type="PANTHER" id="PTHR34293">
    <property type="entry name" value="HTH-TYPE TRANSCRIPTIONAL REGULATOR TRMBL2"/>
    <property type="match status" value="1"/>
</dbReference>
<proteinExistence type="predicted"/>
<gene>
    <name evidence="3" type="ORF">GH810_04550</name>
</gene>
<dbReference type="InterPro" id="IPR002831">
    <property type="entry name" value="Tscrpt_reg_TrmB_N"/>
</dbReference>
<dbReference type="Gene3D" id="1.10.10.10">
    <property type="entry name" value="Winged helix-like DNA-binding domain superfamily/Winged helix DNA-binding domain"/>
    <property type="match status" value="1"/>
</dbReference>
<dbReference type="InterPro" id="IPR036390">
    <property type="entry name" value="WH_DNA-bd_sf"/>
</dbReference>
<dbReference type="OrthoDB" id="1493540at2"/>
<dbReference type="SUPFAM" id="SSF46785">
    <property type="entry name" value="Winged helix' DNA-binding domain"/>
    <property type="match status" value="1"/>
</dbReference>
<evidence type="ECO:0000259" key="2">
    <source>
        <dbReference type="Pfam" id="PF11495"/>
    </source>
</evidence>
<feature type="domain" description="Transcription regulator TrmB N-terminal" evidence="1">
    <location>
        <begin position="9"/>
        <end position="74"/>
    </location>
</feature>
<evidence type="ECO:0000313" key="4">
    <source>
        <dbReference type="Proteomes" id="UP000616595"/>
    </source>
</evidence>
<organism evidence="3 4">
    <name type="scientific">Acetobacterium paludosum</name>
    <dbReference type="NCBI Taxonomy" id="52693"/>
    <lineage>
        <taxon>Bacteria</taxon>
        <taxon>Bacillati</taxon>
        <taxon>Bacillota</taxon>
        <taxon>Clostridia</taxon>
        <taxon>Eubacteriales</taxon>
        <taxon>Eubacteriaceae</taxon>
        <taxon>Acetobacterium</taxon>
    </lineage>
</organism>
<name>A0A923HVX5_9FIRM</name>
<dbReference type="Proteomes" id="UP000616595">
    <property type="component" value="Unassembled WGS sequence"/>
</dbReference>
<dbReference type="EMBL" id="WJBD01000004">
    <property type="protein sequence ID" value="MBC3887574.1"/>
    <property type="molecule type" value="Genomic_DNA"/>
</dbReference>
<comment type="caution">
    <text evidence="3">The sequence shown here is derived from an EMBL/GenBank/DDBJ whole genome shotgun (WGS) entry which is preliminary data.</text>
</comment>
<keyword evidence="4" id="KW-1185">Reference proteome</keyword>
<dbReference type="CDD" id="cd09124">
    <property type="entry name" value="PLDc_like_TrmB_middle"/>
    <property type="match status" value="1"/>
</dbReference>